<dbReference type="Gene3D" id="2.160.20.20">
    <property type="match status" value="1"/>
</dbReference>
<organism evidence="1 2">
    <name type="scientific">Cellulosilyticum lentocellum (strain ATCC 49066 / DSM 5427 / NCIMB 11756 / RHM5)</name>
    <name type="common">Clostridium lentocellum</name>
    <dbReference type="NCBI Taxonomy" id="642492"/>
    <lineage>
        <taxon>Bacteria</taxon>
        <taxon>Bacillati</taxon>
        <taxon>Bacillota</taxon>
        <taxon>Clostridia</taxon>
        <taxon>Lachnospirales</taxon>
        <taxon>Cellulosilyticaceae</taxon>
        <taxon>Cellulosilyticum</taxon>
    </lineage>
</organism>
<gene>
    <name evidence="1" type="ordered locus">Clole_3875</name>
</gene>
<evidence type="ECO:0000313" key="2">
    <source>
        <dbReference type="Proteomes" id="UP000008467"/>
    </source>
</evidence>
<dbReference type="STRING" id="642492.Clole_3875"/>
<dbReference type="RefSeq" id="WP_013658829.1">
    <property type="nucleotide sequence ID" value="NC_015275.1"/>
</dbReference>
<dbReference type="KEGG" id="cle:Clole_3875"/>
<dbReference type="EMBL" id="CP002582">
    <property type="protein sequence ID" value="ADZ85555.1"/>
    <property type="molecule type" value="Genomic_DNA"/>
</dbReference>
<accession>F2JJG0</accession>
<evidence type="ECO:0000313" key="1">
    <source>
        <dbReference type="EMBL" id="ADZ85555.1"/>
    </source>
</evidence>
<dbReference type="HOGENOM" id="CLU_2877578_0_0_9"/>
<dbReference type="InterPro" id="IPR012332">
    <property type="entry name" value="Autotransporter_pectin_lyase_C"/>
</dbReference>
<keyword evidence="2" id="KW-1185">Reference proteome</keyword>
<proteinExistence type="predicted"/>
<sequence length="63" mass="6846">MAENTQLTGSINEEKNTGTVKLTLDATSKWTLTGDSYLSEFNGDLANITTNGYKLYVNGKLAK</sequence>
<reference evidence="1 2" key="1">
    <citation type="journal article" date="2011" name="J. Bacteriol.">
        <title>Complete genome sequence of the cellulose-degrading bacterium Cellulosilyticum lentocellum.</title>
        <authorList>
            <consortium name="US DOE Joint Genome Institute"/>
            <person name="Miller D.A."/>
            <person name="Suen G."/>
            <person name="Bruce D."/>
            <person name="Copeland A."/>
            <person name="Cheng J.F."/>
            <person name="Detter C."/>
            <person name="Goodwin L.A."/>
            <person name="Han C.S."/>
            <person name="Hauser L.J."/>
            <person name="Land M.L."/>
            <person name="Lapidus A."/>
            <person name="Lucas S."/>
            <person name="Meincke L."/>
            <person name="Pitluck S."/>
            <person name="Tapia R."/>
            <person name="Teshima H."/>
            <person name="Woyke T."/>
            <person name="Fox B.G."/>
            <person name="Angert E.R."/>
            <person name="Currie C.R."/>
        </authorList>
    </citation>
    <scope>NUCLEOTIDE SEQUENCE [LARGE SCALE GENOMIC DNA]</scope>
    <source>
        <strain evidence="2">ATCC 49066 / DSM 5427 / NCIMB 11756 / RHM5</strain>
    </source>
</reference>
<dbReference type="AlphaFoldDB" id="F2JJG0"/>
<name>F2JJG0_CELLD</name>
<dbReference type="Proteomes" id="UP000008467">
    <property type="component" value="Chromosome"/>
</dbReference>
<protein>
    <submittedName>
        <fullName evidence="1">Uncharacterized protein</fullName>
    </submittedName>
</protein>